<evidence type="ECO:0000313" key="3">
    <source>
        <dbReference type="Proteomes" id="UP000235015"/>
    </source>
</evidence>
<accession>A0A2N6CVM7</accession>
<feature type="compositionally biased region" description="Low complexity" evidence="1">
    <location>
        <begin position="267"/>
        <end position="278"/>
    </location>
</feature>
<gene>
    <name evidence="2" type="ORF">C0630_11760</name>
</gene>
<dbReference type="Proteomes" id="UP000235015">
    <property type="component" value="Unassembled WGS sequence"/>
</dbReference>
<dbReference type="AlphaFoldDB" id="A0A2N6CVM7"/>
<dbReference type="NCBIfam" id="TIGR03764">
    <property type="entry name" value="ICE_PFGI_1_parB"/>
    <property type="match status" value="1"/>
</dbReference>
<dbReference type="InterPro" id="IPR036086">
    <property type="entry name" value="ParB/Sulfiredoxin_sf"/>
</dbReference>
<dbReference type="InterPro" id="IPR022304">
    <property type="entry name" value="ICE_PFGI_1_ParB"/>
</dbReference>
<comment type="caution">
    <text evidence="2">The sequence shown here is derived from an EMBL/GenBank/DDBJ whole genome shotgun (WGS) entry which is preliminary data.</text>
</comment>
<dbReference type="STRING" id="1111735.GCA_000428045_01786"/>
<feature type="compositionally biased region" description="Low complexity" evidence="1">
    <location>
        <begin position="323"/>
        <end position="344"/>
    </location>
</feature>
<evidence type="ECO:0000256" key="1">
    <source>
        <dbReference type="SAM" id="MobiDB-lite"/>
    </source>
</evidence>
<proteinExistence type="predicted"/>
<dbReference type="EMBL" id="PKUN01000021">
    <property type="protein sequence ID" value="PLX61235.1"/>
    <property type="molecule type" value="Genomic_DNA"/>
</dbReference>
<dbReference type="SUPFAM" id="SSF110849">
    <property type="entry name" value="ParB/Sulfiredoxin"/>
    <property type="match status" value="1"/>
</dbReference>
<name>A0A2N6CVM7_9GAMM</name>
<evidence type="ECO:0000313" key="2">
    <source>
        <dbReference type="EMBL" id="PLX61235.1"/>
    </source>
</evidence>
<protein>
    <submittedName>
        <fullName evidence="2">Chromosome partitioning protein ParB</fullName>
    </submittedName>
</protein>
<feature type="region of interest" description="Disordered" evidence="1">
    <location>
        <begin position="267"/>
        <end position="357"/>
    </location>
</feature>
<sequence>MRLEITRLKAYEHNPRRGENPEYDRIKASIRADGMDQPLVVTCRPGETDYVVGAGGNTRLHILQALYQETGEDRFYWVDCLFKPWRQESSLLLAHLRENDLRGPLSFIDKARAIFEAKQLIEQEMGRDNLSQRQLATVLRDRGYSLSHGLISQMGYAVHTLLPVIPQALQSGLGRPQVERIRALDRAARQIWKQRDLGDDPSFDGVFAALCGRYDGIEWDLDSLRSAIETEIAEALELSIHAIRVELDAHLHGNLIDVPASDPVPVAVSPSEVDASADTMAGDPGGAKAVRIAEGTPDGPVGDKPPAVSSTVPKVASAAQAGDADSPSNTSSQSSSDPVQDPLPRSVTPSKPPATDLKSLRARAWTLAARLAQRNGIADLVAPLSGKGLGFILRDVPDPSLADQLDADTLGQVSMLWWHLAACAEMTVAPLEAVVATLSDDSILRQALDNQDAGLLFNSVWTLDPGHTAYRLWRQLGDQDWHDLLNLMDTYRLIHRAAADTQVRLWGEL</sequence>
<reference evidence="2 3" key="1">
    <citation type="submission" date="2017-11" db="EMBL/GenBank/DDBJ databases">
        <title>Genome-resolved metagenomics identifies genetic mobility, metabolic interactions, and unexpected diversity in perchlorate-reducing communities.</title>
        <authorList>
            <person name="Barnum T.P."/>
            <person name="Figueroa I.A."/>
            <person name="Carlstrom C.I."/>
            <person name="Lucas L.N."/>
            <person name="Engelbrektson A.L."/>
            <person name="Coates J.D."/>
        </authorList>
    </citation>
    <scope>NUCLEOTIDE SEQUENCE [LARGE SCALE GENOMIC DNA]</scope>
    <source>
        <strain evidence="2">BM301</strain>
    </source>
</reference>
<organism evidence="2 3">
    <name type="scientific">Sedimenticola selenatireducens</name>
    <dbReference type="NCBI Taxonomy" id="191960"/>
    <lineage>
        <taxon>Bacteria</taxon>
        <taxon>Pseudomonadati</taxon>
        <taxon>Pseudomonadota</taxon>
        <taxon>Gammaproteobacteria</taxon>
        <taxon>Chromatiales</taxon>
        <taxon>Sedimenticolaceae</taxon>
        <taxon>Sedimenticola</taxon>
    </lineage>
</organism>